<protein>
    <submittedName>
        <fullName evidence="2">Molecular chaperone TorD family protein</fullName>
    </submittedName>
</protein>
<dbReference type="PANTHER" id="PTHR34227:SF13">
    <property type="entry name" value="TAT PROOFREADING CHAPERONE DMSD-RELATED"/>
    <property type="match status" value="1"/>
</dbReference>
<dbReference type="RefSeq" id="WP_265687514.1">
    <property type="nucleotide sequence ID" value="NZ_JAKRRX010000045.1"/>
</dbReference>
<dbReference type="InterPro" id="IPR050289">
    <property type="entry name" value="TorD/DmsD_chaperones"/>
</dbReference>
<evidence type="ECO:0000313" key="2">
    <source>
        <dbReference type="EMBL" id="MCW8334093.1"/>
    </source>
</evidence>
<proteinExistence type="predicted"/>
<evidence type="ECO:0000313" key="3">
    <source>
        <dbReference type="Proteomes" id="UP001155586"/>
    </source>
</evidence>
<dbReference type="Pfam" id="PF02613">
    <property type="entry name" value="Nitrate_red_del"/>
    <property type="match status" value="1"/>
</dbReference>
<dbReference type="PANTHER" id="PTHR34227">
    <property type="entry name" value="CHAPERONE PROTEIN YCDY"/>
    <property type="match status" value="1"/>
</dbReference>
<reference evidence="2" key="1">
    <citation type="submission" date="2022-02" db="EMBL/GenBank/DDBJ databases">
        <title>Vibrio sp. nov., a new bacterium isolated from Bohai sea, China.</title>
        <authorList>
            <person name="Yuan Y."/>
        </authorList>
    </citation>
    <scope>NUCLEOTIDE SEQUENCE</scope>
    <source>
        <strain evidence="2">DBSS07</strain>
    </source>
</reference>
<comment type="caution">
    <text evidence="2">The sequence shown here is derived from an EMBL/GenBank/DDBJ whole genome shotgun (WGS) entry which is preliminary data.</text>
</comment>
<sequence>MIIDTAKLLGILFHQKKSKNELIEISSALSEDGVLREATVQSLFDIDEEALSSDFTELFEGLGEMKVPPWGSVYLDREKVVFGDSTVQYRQFLLDNEIALNTVVREPEDQFGLMLLAFAFLLESNKTQAAKVLMEEHLLVWGMFYLKLLNKASHNKFYSLLALDVYEWLNKIIDDLCLVVEEKKIYLND</sequence>
<gene>
    <name evidence="2" type="ORF">MD483_09685</name>
</gene>
<dbReference type="InterPro" id="IPR036411">
    <property type="entry name" value="TorD-like_sf"/>
</dbReference>
<dbReference type="Proteomes" id="UP001155586">
    <property type="component" value="Unassembled WGS sequence"/>
</dbReference>
<dbReference type="InterPro" id="IPR020945">
    <property type="entry name" value="DMSO/NO3_reduct_chaperone"/>
</dbReference>
<organism evidence="2 3">
    <name type="scientific">Vibrio paucivorans</name>
    <dbReference type="NCBI Taxonomy" id="2829489"/>
    <lineage>
        <taxon>Bacteria</taxon>
        <taxon>Pseudomonadati</taxon>
        <taxon>Pseudomonadota</taxon>
        <taxon>Gammaproteobacteria</taxon>
        <taxon>Vibrionales</taxon>
        <taxon>Vibrionaceae</taxon>
        <taxon>Vibrio</taxon>
    </lineage>
</organism>
<dbReference type="Gene3D" id="1.10.3480.10">
    <property type="entry name" value="TorD-like"/>
    <property type="match status" value="1"/>
</dbReference>
<keyword evidence="3" id="KW-1185">Reference proteome</keyword>
<keyword evidence="1" id="KW-0143">Chaperone</keyword>
<accession>A0A9X3HRM4</accession>
<name>A0A9X3HRM4_9VIBR</name>
<dbReference type="EMBL" id="JAKRRX010000045">
    <property type="protein sequence ID" value="MCW8334093.1"/>
    <property type="molecule type" value="Genomic_DNA"/>
</dbReference>
<dbReference type="SUPFAM" id="SSF89155">
    <property type="entry name" value="TorD-like"/>
    <property type="match status" value="1"/>
</dbReference>
<dbReference type="AlphaFoldDB" id="A0A9X3HRM4"/>
<evidence type="ECO:0000256" key="1">
    <source>
        <dbReference type="ARBA" id="ARBA00023186"/>
    </source>
</evidence>